<gene>
    <name evidence="1" type="ordered locus">Halhy_4461</name>
</gene>
<evidence type="ECO:0000313" key="2">
    <source>
        <dbReference type="Proteomes" id="UP000008461"/>
    </source>
</evidence>
<protein>
    <submittedName>
        <fullName evidence="1">Uncharacterized protein</fullName>
    </submittedName>
</protein>
<dbReference type="HOGENOM" id="CLU_1545479_0_0_10"/>
<name>F4KS57_HALH1</name>
<reference key="2">
    <citation type="submission" date="2011-04" db="EMBL/GenBank/DDBJ databases">
        <title>Complete sequence of chromosome of Haliscomenobacter hydrossis DSM 1100.</title>
        <authorList>
            <consortium name="US DOE Joint Genome Institute (JGI-PGF)"/>
            <person name="Lucas S."/>
            <person name="Han J."/>
            <person name="Lapidus A."/>
            <person name="Bruce D."/>
            <person name="Goodwin L."/>
            <person name="Pitluck S."/>
            <person name="Peters L."/>
            <person name="Kyrpides N."/>
            <person name="Mavromatis K."/>
            <person name="Ivanova N."/>
            <person name="Ovchinnikova G."/>
            <person name="Pagani I."/>
            <person name="Daligault H."/>
            <person name="Detter J.C."/>
            <person name="Han C."/>
            <person name="Land M."/>
            <person name="Hauser L."/>
            <person name="Markowitz V."/>
            <person name="Cheng J.-F."/>
            <person name="Hugenholtz P."/>
            <person name="Woyke T."/>
            <person name="Wu D."/>
            <person name="Verbarg S."/>
            <person name="Frueling A."/>
            <person name="Brambilla E."/>
            <person name="Klenk H.-P."/>
            <person name="Eisen J.A."/>
        </authorList>
    </citation>
    <scope>NUCLEOTIDE SEQUENCE</scope>
    <source>
        <strain>DSM 1100</strain>
    </source>
</reference>
<accession>F4KS57</accession>
<evidence type="ECO:0000313" key="1">
    <source>
        <dbReference type="EMBL" id="AEE52302.1"/>
    </source>
</evidence>
<sequence length="173" mass="19911">MFLFLLAALSSCSPRLSYFTQDLYERNRWSDSELKKIQFYLSDDVYLRRKLGDNSSEIVEGKVRVVNGQKIEEIYIPRSTPGVFMFSPKANRFAVAFENGSDSRFLMFGPNPKAGERFVLLAKDWERSTGTVTYDGKEYEVNYGAAFAGLMVDLRRIDRQDRNSRTAEGRKVD</sequence>
<proteinExistence type="predicted"/>
<organism evidence="1 2">
    <name type="scientific">Haliscomenobacter hydrossis (strain ATCC 27775 / DSM 1100 / LMG 10767 / O)</name>
    <dbReference type="NCBI Taxonomy" id="760192"/>
    <lineage>
        <taxon>Bacteria</taxon>
        <taxon>Pseudomonadati</taxon>
        <taxon>Bacteroidota</taxon>
        <taxon>Saprospiria</taxon>
        <taxon>Saprospirales</taxon>
        <taxon>Haliscomenobacteraceae</taxon>
        <taxon>Haliscomenobacter</taxon>
    </lineage>
</organism>
<dbReference type="Proteomes" id="UP000008461">
    <property type="component" value="Chromosome"/>
</dbReference>
<reference evidence="1 2" key="1">
    <citation type="journal article" date="2011" name="Stand. Genomic Sci.">
        <title>Complete genome sequence of Haliscomenobacter hydrossis type strain (O).</title>
        <authorList>
            <consortium name="US DOE Joint Genome Institute (JGI-PGF)"/>
            <person name="Daligault H."/>
            <person name="Lapidus A."/>
            <person name="Zeytun A."/>
            <person name="Nolan M."/>
            <person name="Lucas S."/>
            <person name="Del Rio T.G."/>
            <person name="Tice H."/>
            <person name="Cheng J.F."/>
            <person name="Tapia R."/>
            <person name="Han C."/>
            <person name="Goodwin L."/>
            <person name="Pitluck S."/>
            <person name="Liolios K."/>
            <person name="Pagani I."/>
            <person name="Ivanova N."/>
            <person name="Huntemann M."/>
            <person name="Mavromatis K."/>
            <person name="Mikhailova N."/>
            <person name="Pati A."/>
            <person name="Chen A."/>
            <person name="Palaniappan K."/>
            <person name="Land M."/>
            <person name="Hauser L."/>
            <person name="Brambilla E.M."/>
            <person name="Rohde M."/>
            <person name="Verbarg S."/>
            <person name="Goker M."/>
            <person name="Bristow J."/>
            <person name="Eisen J.A."/>
            <person name="Markowitz V."/>
            <person name="Hugenholtz P."/>
            <person name="Kyrpides N.C."/>
            <person name="Klenk H.P."/>
            <person name="Woyke T."/>
        </authorList>
    </citation>
    <scope>NUCLEOTIDE SEQUENCE [LARGE SCALE GENOMIC DNA]</scope>
    <source>
        <strain evidence="2">ATCC 27775 / DSM 1100 / LMG 10767 / O</strain>
    </source>
</reference>
<dbReference type="eggNOG" id="ENOG5033NFB">
    <property type="taxonomic scope" value="Bacteria"/>
</dbReference>
<keyword evidence="2" id="KW-1185">Reference proteome</keyword>
<dbReference type="AlphaFoldDB" id="F4KS57"/>
<dbReference type="KEGG" id="hhy:Halhy_4461"/>
<dbReference type="EMBL" id="CP002691">
    <property type="protein sequence ID" value="AEE52302.1"/>
    <property type="molecule type" value="Genomic_DNA"/>
</dbReference>